<dbReference type="InterPro" id="IPR029058">
    <property type="entry name" value="AB_hydrolase_fold"/>
</dbReference>
<dbReference type="EMBL" id="CP000910">
    <property type="protein sequence ID" value="ABY23809.1"/>
    <property type="molecule type" value="Genomic_DNA"/>
</dbReference>
<name>A9WSM1_RENSM</name>
<dbReference type="Proteomes" id="UP000002007">
    <property type="component" value="Chromosome"/>
</dbReference>
<feature type="domain" description="Carboxylesterase type B" evidence="4">
    <location>
        <begin position="12"/>
        <end position="117"/>
    </location>
</feature>
<evidence type="ECO:0000313" key="6">
    <source>
        <dbReference type="Proteomes" id="UP000002007"/>
    </source>
</evidence>
<proteinExistence type="inferred from homology"/>
<evidence type="ECO:0000313" key="5">
    <source>
        <dbReference type="EMBL" id="ABY23809.1"/>
    </source>
</evidence>
<protein>
    <submittedName>
        <fullName evidence="5">Putative carboxylesterase type B</fullName>
    </submittedName>
</protein>
<evidence type="ECO:0000256" key="1">
    <source>
        <dbReference type="ARBA" id="ARBA00005964"/>
    </source>
</evidence>
<sequence length="120" mass="13290">MQKGRSMPHDRTLVQTESGPVRGEMTDGVLRFLGIPYAAAPWDELRFKAPQPVQWTEVRAATAYGATVPQLPYPGQLGELLPPSSIRGAEVLNLNVWTPNSEPDQLKPVLFWIHGGRCLD</sequence>
<keyword evidence="2" id="KW-0378">Hydrolase</keyword>
<evidence type="ECO:0000256" key="2">
    <source>
        <dbReference type="ARBA" id="ARBA00022801"/>
    </source>
</evidence>
<dbReference type="HOGENOM" id="CLU_006586_7_4_11"/>
<dbReference type="PANTHER" id="PTHR43142">
    <property type="entry name" value="CARBOXYLIC ESTER HYDROLASE"/>
    <property type="match status" value="1"/>
</dbReference>
<dbReference type="Pfam" id="PF00135">
    <property type="entry name" value="COesterase"/>
    <property type="match status" value="1"/>
</dbReference>
<dbReference type="PANTHER" id="PTHR43142:SF1">
    <property type="entry name" value="CARBOXYLIC ESTER HYDROLASE"/>
    <property type="match status" value="1"/>
</dbReference>
<dbReference type="AlphaFoldDB" id="A9WSM1"/>
<dbReference type="SUPFAM" id="SSF53474">
    <property type="entry name" value="alpha/beta-Hydrolases"/>
    <property type="match status" value="1"/>
</dbReference>
<dbReference type="eggNOG" id="COG2272">
    <property type="taxonomic scope" value="Bacteria"/>
</dbReference>
<evidence type="ECO:0000259" key="4">
    <source>
        <dbReference type="Pfam" id="PF00135"/>
    </source>
</evidence>
<dbReference type="GO" id="GO:0016787">
    <property type="term" value="F:hydrolase activity"/>
    <property type="evidence" value="ECO:0007669"/>
    <property type="project" value="UniProtKB-KW"/>
</dbReference>
<gene>
    <name evidence="5" type="ordered locus">RSal33209_2077</name>
</gene>
<comment type="similarity">
    <text evidence="1">Belongs to the type-B carboxylesterase/lipase family.</text>
</comment>
<dbReference type="KEGG" id="rsa:RSal33209_2077"/>
<accession>A9WSM1</accession>
<feature type="region of interest" description="Disordered" evidence="3">
    <location>
        <begin position="1"/>
        <end position="21"/>
    </location>
</feature>
<dbReference type="InterPro" id="IPR002018">
    <property type="entry name" value="CarbesteraseB"/>
</dbReference>
<dbReference type="STRING" id="288705.RSal33209_2077"/>
<keyword evidence="6" id="KW-1185">Reference proteome</keyword>
<evidence type="ECO:0000256" key="3">
    <source>
        <dbReference type="SAM" id="MobiDB-lite"/>
    </source>
</evidence>
<dbReference type="Gene3D" id="3.40.50.1820">
    <property type="entry name" value="alpha/beta hydrolase"/>
    <property type="match status" value="1"/>
</dbReference>
<organism evidence="5 6">
    <name type="scientific">Renibacterium salmoninarum (strain ATCC 33209 / DSM 20767 / JCM 11484 / NBRC 15589 / NCIMB 2235)</name>
    <dbReference type="NCBI Taxonomy" id="288705"/>
    <lineage>
        <taxon>Bacteria</taxon>
        <taxon>Bacillati</taxon>
        <taxon>Actinomycetota</taxon>
        <taxon>Actinomycetes</taxon>
        <taxon>Micrococcales</taxon>
        <taxon>Micrococcaceae</taxon>
        <taxon>Renibacterium</taxon>
    </lineage>
</organism>
<reference evidence="6" key="1">
    <citation type="journal article" date="2008" name="J. Bacteriol.">
        <title>Genome sequence of the fish pathogen Renibacterium salmoninarum suggests reductive evolution away from an environmental Arthrobacter ancestor.</title>
        <authorList>
            <person name="Wiens G.D."/>
            <person name="Rockey D.D."/>
            <person name="Wu Z."/>
            <person name="Chang J."/>
            <person name="Levy R."/>
            <person name="Crane S."/>
            <person name="Chen D.S."/>
            <person name="Capri G.R."/>
            <person name="Burnett J.R."/>
            <person name="Sudheesh P.S."/>
            <person name="Schipma M.J."/>
            <person name="Burd H."/>
            <person name="Bhattacharyya A."/>
            <person name="Rhodes L.D."/>
            <person name="Kaul R."/>
            <person name="Strom M.S."/>
        </authorList>
    </citation>
    <scope>NUCLEOTIDE SEQUENCE [LARGE SCALE GENOMIC DNA]</scope>
    <source>
        <strain evidence="6">ATCC 33209 / DSM 20767 / JCM 11484 / NBRC 15589 / NCIMB 2235</strain>
    </source>
</reference>